<evidence type="ECO:0000313" key="9">
    <source>
        <dbReference type="Proteomes" id="UP000277999"/>
    </source>
</evidence>
<feature type="transmembrane region" description="Helical" evidence="6">
    <location>
        <begin position="30"/>
        <end position="48"/>
    </location>
</feature>
<dbReference type="InterPro" id="IPR036259">
    <property type="entry name" value="MFS_trans_sf"/>
</dbReference>
<keyword evidence="4 6" id="KW-1133">Transmembrane helix</keyword>
<feature type="transmembrane region" description="Helical" evidence="6">
    <location>
        <begin position="84"/>
        <end position="103"/>
    </location>
</feature>
<keyword evidence="2" id="KW-0813">Transport</keyword>
<evidence type="ECO:0000256" key="5">
    <source>
        <dbReference type="ARBA" id="ARBA00023136"/>
    </source>
</evidence>
<feature type="domain" description="Major facilitator superfamily (MFS) profile" evidence="7">
    <location>
        <begin position="1"/>
        <end position="178"/>
    </location>
</feature>
<evidence type="ECO:0000259" key="7">
    <source>
        <dbReference type="PROSITE" id="PS50850"/>
    </source>
</evidence>
<dbReference type="InterPro" id="IPR020846">
    <property type="entry name" value="MFS_dom"/>
</dbReference>
<proteinExistence type="predicted"/>
<dbReference type="Proteomes" id="UP000277999">
    <property type="component" value="Unassembled WGS sequence"/>
</dbReference>
<keyword evidence="5 6" id="KW-0472">Membrane</keyword>
<comment type="caution">
    <text evidence="8">The sequence shown here is derived from an EMBL/GenBank/DDBJ whole genome shotgun (WGS) entry which is preliminary data.</text>
</comment>
<dbReference type="AlphaFoldDB" id="A0A3M0SKN4"/>
<protein>
    <submittedName>
        <fullName evidence="8">MFS transporter</fullName>
    </submittedName>
</protein>
<sequence length="178" mass="18647">MFVLFINFQIYNVSLSYLIAEKKLGTAADAGLSVAFFAAGGFVMGLLYGKLAKIARNCTTSVGCLMLVVSFVIIASASNLNMCYVGSIFFGMAIASTLPGIFINTGMSVDTFSAGMAISAVTCAQNFGQFICPFIVNPLSAVISGGSNVITCFIIGAVLAAILTIIMLLWGIKKNIAY</sequence>
<dbReference type="EMBL" id="RFAQ01000044">
    <property type="protein sequence ID" value="RMC98835.1"/>
    <property type="molecule type" value="Genomic_DNA"/>
</dbReference>
<keyword evidence="3 6" id="KW-0812">Transmembrane</keyword>
<name>A0A3M0SKN4_9CLOT</name>
<evidence type="ECO:0000256" key="2">
    <source>
        <dbReference type="ARBA" id="ARBA00022448"/>
    </source>
</evidence>
<evidence type="ECO:0000256" key="3">
    <source>
        <dbReference type="ARBA" id="ARBA00022692"/>
    </source>
</evidence>
<dbReference type="PROSITE" id="PS50850">
    <property type="entry name" value="MFS"/>
    <property type="match status" value="1"/>
</dbReference>
<accession>A0A3M0SKN4</accession>
<dbReference type="RefSeq" id="WP_013240455.1">
    <property type="nucleotide sequence ID" value="NZ_RFAQ01000044.1"/>
</dbReference>
<organism evidence="8 9">
    <name type="scientific">Clostridium autoethanogenum</name>
    <dbReference type="NCBI Taxonomy" id="84023"/>
    <lineage>
        <taxon>Bacteria</taxon>
        <taxon>Bacillati</taxon>
        <taxon>Bacillota</taxon>
        <taxon>Clostridia</taxon>
        <taxon>Eubacteriales</taxon>
        <taxon>Clostridiaceae</taxon>
        <taxon>Clostridium</taxon>
    </lineage>
</organism>
<reference evidence="8 9" key="1">
    <citation type="submission" date="2018-10" db="EMBL/GenBank/DDBJ databases">
        <title>Genome-centric metagenomics revealed C2 chemical producing, CO utilizing Clostridium with novel acetogenic gene cluster.</title>
        <authorList>
            <person name="Kang H."/>
            <person name="Park B."/>
            <person name="Choi I.G."/>
            <person name="Chang I.S."/>
        </authorList>
    </citation>
    <scope>NUCLEOTIDE SEQUENCE [LARGE SCALE GENOMIC DNA]</scope>
    <source>
        <strain evidence="8 9">H21-9</strain>
    </source>
</reference>
<evidence type="ECO:0000313" key="8">
    <source>
        <dbReference type="EMBL" id="RMC98835.1"/>
    </source>
</evidence>
<evidence type="ECO:0000256" key="1">
    <source>
        <dbReference type="ARBA" id="ARBA00004651"/>
    </source>
</evidence>
<comment type="subcellular location">
    <subcellularLocation>
        <location evidence="1">Cell membrane</location>
        <topology evidence="1">Multi-pass membrane protein</topology>
    </subcellularLocation>
</comment>
<feature type="transmembrane region" description="Helical" evidence="6">
    <location>
        <begin position="148"/>
        <end position="172"/>
    </location>
</feature>
<feature type="transmembrane region" description="Helical" evidence="6">
    <location>
        <begin position="115"/>
        <end position="136"/>
    </location>
</feature>
<dbReference type="GO" id="GO:0022857">
    <property type="term" value="F:transmembrane transporter activity"/>
    <property type="evidence" value="ECO:0007669"/>
    <property type="project" value="InterPro"/>
</dbReference>
<dbReference type="GO" id="GO:0005886">
    <property type="term" value="C:plasma membrane"/>
    <property type="evidence" value="ECO:0007669"/>
    <property type="project" value="UniProtKB-SubCell"/>
</dbReference>
<gene>
    <name evidence="8" type="ORF">D9O40_12625</name>
</gene>
<feature type="transmembrane region" description="Helical" evidence="6">
    <location>
        <begin position="60"/>
        <end position="78"/>
    </location>
</feature>
<dbReference type="Gene3D" id="1.20.1250.20">
    <property type="entry name" value="MFS general substrate transporter like domains"/>
    <property type="match status" value="1"/>
</dbReference>
<dbReference type="SUPFAM" id="SSF103473">
    <property type="entry name" value="MFS general substrate transporter"/>
    <property type="match status" value="1"/>
</dbReference>
<evidence type="ECO:0000256" key="4">
    <source>
        <dbReference type="ARBA" id="ARBA00022989"/>
    </source>
</evidence>
<evidence type="ECO:0000256" key="6">
    <source>
        <dbReference type="SAM" id="Phobius"/>
    </source>
</evidence>
<dbReference type="InterPro" id="IPR011701">
    <property type="entry name" value="MFS"/>
</dbReference>
<dbReference type="Pfam" id="PF07690">
    <property type="entry name" value="MFS_1"/>
    <property type="match status" value="1"/>
</dbReference>